<dbReference type="OrthoDB" id="3182027at2"/>
<dbReference type="PROSITE" id="PS00151">
    <property type="entry name" value="ACYLPHOSPHATASE_2"/>
    <property type="match status" value="1"/>
</dbReference>
<dbReference type="PROSITE" id="PS51160">
    <property type="entry name" value="ACYLPHOSPHATASE_3"/>
    <property type="match status" value="1"/>
</dbReference>
<feature type="region of interest" description="Disordered" evidence="8">
    <location>
        <begin position="82"/>
        <end position="123"/>
    </location>
</feature>
<comment type="similarity">
    <text evidence="1 7">Belongs to the acylphosphatase family.</text>
</comment>
<evidence type="ECO:0000256" key="2">
    <source>
        <dbReference type="ARBA" id="ARBA00012150"/>
    </source>
</evidence>
<comment type="catalytic activity">
    <reaction evidence="4 5 6">
        <text>an acyl phosphate + H2O = a carboxylate + phosphate + H(+)</text>
        <dbReference type="Rhea" id="RHEA:14965"/>
        <dbReference type="ChEBI" id="CHEBI:15377"/>
        <dbReference type="ChEBI" id="CHEBI:15378"/>
        <dbReference type="ChEBI" id="CHEBI:29067"/>
        <dbReference type="ChEBI" id="CHEBI:43474"/>
        <dbReference type="ChEBI" id="CHEBI:59918"/>
        <dbReference type="EC" id="3.6.1.7"/>
    </reaction>
</comment>
<accession>A0A2N5J4U4</accession>
<sequence>MMSDEIIRVHAVVTGMVQGVGFRYFVVMRVRAIGGLSGWVRNRYDGSVEVEAQGPRGSVAQLISALKTGPRWSQVEHVEVREIPTEDGDGMRAGAGSRRGSRTGGGPRRAAERADSFRVYPDA</sequence>
<dbReference type="Gene3D" id="3.30.70.100">
    <property type="match status" value="1"/>
</dbReference>
<keyword evidence="11" id="KW-1185">Reference proteome</keyword>
<dbReference type="InterPro" id="IPR017968">
    <property type="entry name" value="Acylphosphatase_CS"/>
</dbReference>
<dbReference type="GO" id="GO:0003998">
    <property type="term" value="F:acylphosphatase activity"/>
    <property type="evidence" value="ECO:0007669"/>
    <property type="project" value="UniProtKB-EC"/>
</dbReference>
<dbReference type="AlphaFoldDB" id="A0A2N5J4U4"/>
<name>A0A2N5J4U4_9BIFI</name>
<keyword evidence="5 6" id="KW-0378">Hydrolase</keyword>
<gene>
    <name evidence="10" type="ORF">Uis4E_0651</name>
</gene>
<evidence type="ECO:0000256" key="6">
    <source>
        <dbReference type="RuleBase" id="RU000553"/>
    </source>
</evidence>
<feature type="active site" evidence="5">
    <location>
        <position position="23"/>
    </location>
</feature>
<protein>
    <recommendedName>
        <fullName evidence="3 5">Acylphosphatase</fullName>
        <ecNumber evidence="2 5">3.6.1.7</ecNumber>
    </recommendedName>
</protein>
<evidence type="ECO:0000313" key="11">
    <source>
        <dbReference type="Proteomes" id="UP000235034"/>
    </source>
</evidence>
<evidence type="ECO:0000256" key="1">
    <source>
        <dbReference type="ARBA" id="ARBA00005614"/>
    </source>
</evidence>
<reference evidence="10 11" key="1">
    <citation type="submission" date="2017-07" db="EMBL/GenBank/DDBJ databases">
        <title>Bifidobacterium novel species.</title>
        <authorList>
            <person name="Lugli G.A."/>
            <person name="Milani C."/>
            <person name="Duranti S."/>
            <person name="Mangifesta M."/>
        </authorList>
    </citation>
    <scope>NUCLEOTIDE SEQUENCE [LARGE SCALE GENOMIC DNA]</scope>
    <source>
        <strain evidence="10 11">77</strain>
    </source>
</reference>
<comment type="caution">
    <text evidence="10">The sequence shown here is derived from an EMBL/GenBank/DDBJ whole genome shotgun (WGS) entry which is preliminary data.</text>
</comment>
<dbReference type="InterPro" id="IPR036046">
    <property type="entry name" value="Acylphosphatase-like_dom_sf"/>
</dbReference>
<evidence type="ECO:0000256" key="8">
    <source>
        <dbReference type="SAM" id="MobiDB-lite"/>
    </source>
</evidence>
<dbReference type="PANTHER" id="PTHR47268:SF4">
    <property type="entry name" value="ACYLPHOSPHATASE"/>
    <property type="match status" value="1"/>
</dbReference>
<dbReference type="Pfam" id="PF00708">
    <property type="entry name" value="Acylphosphatase"/>
    <property type="match status" value="1"/>
</dbReference>
<dbReference type="EC" id="3.6.1.7" evidence="2 5"/>
<organism evidence="10 11">
    <name type="scientific">Bifidobacterium parmae</name>
    <dbReference type="NCBI Taxonomy" id="361854"/>
    <lineage>
        <taxon>Bacteria</taxon>
        <taxon>Bacillati</taxon>
        <taxon>Actinomycetota</taxon>
        <taxon>Actinomycetes</taxon>
        <taxon>Bifidobacteriales</taxon>
        <taxon>Bifidobacteriaceae</taxon>
        <taxon>Bifidobacterium</taxon>
    </lineage>
</organism>
<evidence type="ECO:0000256" key="7">
    <source>
        <dbReference type="RuleBase" id="RU004168"/>
    </source>
</evidence>
<evidence type="ECO:0000259" key="9">
    <source>
        <dbReference type="PROSITE" id="PS51160"/>
    </source>
</evidence>
<dbReference type="InterPro" id="IPR020456">
    <property type="entry name" value="Acylphosphatase"/>
</dbReference>
<feature type="active site" evidence="5">
    <location>
        <position position="42"/>
    </location>
</feature>
<dbReference type="PROSITE" id="PS00150">
    <property type="entry name" value="ACYLPHOSPHATASE_1"/>
    <property type="match status" value="1"/>
</dbReference>
<dbReference type="PANTHER" id="PTHR47268">
    <property type="entry name" value="ACYLPHOSPHATASE"/>
    <property type="match status" value="1"/>
</dbReference>
<evidence type="ECO:0000256" key="5">
    <source>
        <dbReference type="PROSITE-ProRule" id="PRU00520"/>
    </source>
</evidence>
<proteinExistence type="inferred from homology"/>
<dbReference type="EMBL" id="NMWT01000007">
    <property type="protein sequence ID" value="PLS29231.1"/>
    <property type="molecule type" value="Genomic_DNA"/>
</dbReference>
<dbReference type="SUPFAM" id="SSF54975">
    <property type="entry name" value="Acylphosphatase/BLUF domain-like"/>
    <property type="match status" value="1"/>
</dbReference>
<evidence type="ECO:0000256" key="3">
    <source>
        <dbReference type="ARBA" id="ARBA00015991"/>
    </source>
</evidence>
<evidence type="ECO:0000256" key="4">
    <source>
        <dbReference type="ARBA" id="ARBA00047645"/>
    </source>
</evidence>
<dbReference type="Proteomes" id="UP000235034">
    <property type="component" value="Unassembled WGS sequence"/>
</dbReference>
<dbReference type="InterPro" id="IPR001792">
    <property type="entry name" value="Acylphosphatase-like_dom"/>
</dbReference>
<evidence type="ECO:0000313" key="10">
    <source>
        <dbReference type="EMBL" id="PLS29231.1"/>
    </source>
</evidence>
<feature type="domain" description="Acylphosphatase-like" evidence="9">
    <location>
        <begin position="8"/>
        <end position="95"/>
    </location>
</feature>